<organism evidence="3 4">
    <name type="scientific">Streptomyces europaeiscabiei</name>
    <dbReference type="NCBI Taxonomy" id="146819"/>
    <lineage>
        <taxon>Bacteria</taxon>
        <taxon>Bacillati</taxon>
        <taxon>Actinomycetota</taxon>
        <taxon>Actinomycetes</taxon>
        <taxon>Kitasatosporales</taxon>
        <taxon>Streptomycetaceae</taxon>
        <taxon>Streptomyces</taxon>
    </lineage>
</organism>
<dbReference type="InterPro" id="IPR001387">
    <property type="entry name" value="Cro/C1-type_HTH"/>
</dbReference>
<evidence type="ECO:0000256" key="1">
    <source>
        <dbReference type="SAM" id="MobiDB-lite"/>
    </source>
</evidence>
<sequence>MASVTQDPEAWARLGAKIREQRESLDMSRRQLSEAAGVSEKSIQVAEEGRTPRARWPQSLRLIESALRWEPGSMMQILEGGEPEPVLDLFSYDEESVRGRSLSQLNMFPSLSTRLSAEDAEILDEAEEFPSNHGRSAALARLPKALRAALVEVLSFGSRARTFGASPNVVEEYERAVEALLVDLTSRPLTYRGGPGEGTGHLAVWARAMRMDPVLRREREERMRAADRERRRIAESEFYRASRKEAERTPVVGDDESIQLKLALQELTEQVTRLSVIVETKEKKSAEE</sequence>
<keyword evidence="4" id="KW-1185">Reference proteome</keyword>
<accession>A0ABU4NUU5</accession>
<feature type="domain" description="HTH cro/C1-type" evidence="2">
    <location>
        <begin position="18"/>
        <end position="44"/>
    </location>
</feature>
<dbReference type="RefSeq" id="WP_319054479.1">
    <property type="nucleotide sequence ID" value="NZ_JARAUR010000148.1"/>
</dbReference>
<dbReference type="CDD" id="cd00093">
    <property type="entry name" value="HTH_XRE"/>
    <property type="match status" value="1"/>
</dbReference>
<evidence type="ECO:0000313" key="3">
    <source>
        <dbReference type="EMBL" id="MDX3705335.1"/>
    </source>
</evidence>
<protein>
    <submittedName>
        <fullName evidence="3">Helix-turn-helix transcriptional regulator</fullName>
    </submittedName>
</protein>
<evidence type="ECO:0000259" key="2">
    <source>
        <dbReference type="PROSITE" id="PS50943"/>
    </source>
</evidence>
<dbReference type="InterPro" id="IPR010982">
    <property type="entry name" value="Lambda_DNA-bd_dom_sf"/>
</dbReference>
<feature type="region of interest" description="Disordered" evidence="1">
    <location>
        <begin position="31"/>
        <end position="50"/>
    </location>
</feature>
<dbReference type="Gene3D" id="1.10.260.40">
    <property type="entry name" value="lambda repressor-like DNA-binding domains"/>
    <property type="match status" value="1"/>
</dbReference>
<dbReference type="PROSITE" id="PS50943">
    <property type="entry name" value="HTH_CROC1"/>
    <property type="match status" value="1"/>
</dbReference>
<dbReference type="EMBL" id="JARAYU010000018">
    <property type="protein sequence ID" value="MDX3705335.1"/>
    <property type="molecule type" value="Genomic_DNA"/>
</dbReference>
<evidence type="ECO:0000313" key="4">
    <source>
        <dbReference type="Proteomes" id="UP001271274"/>
    </source>
</evidence>
<comment type="caution">
    <text evidence="3">The sequence shown here is derived from an EMBL/GenBank/DDBJ whole genome shotgun (WGS) entry which is preliminary data.</text>
</comment>
<dbReference type="Proteomes" id="UP001271274">
    <property type="component" value="Unassembled WGS sequence"/>
</dbReference>
<proteinExistence type="predicted"/>
<name>A0ABU4NUU5_9ACTN</name>
<gene>
    <name evidence="3" type="ORF">PV662_37440</name>
</gene>
<dbReference type="SUPFAM" id="SSF47413">
    <property type="entry name" value="lambda repressor-like DNA-binding domains"/>
    <property type="match status" value="1"/>
</dbReference>
<reference evidence="3 4" key="1">
    <citation type="journal article" date="2023" name="Microb. Genom.">
        <title>Mesoterricola silvestris gen. nov., sp. nov., Mesoterricola sediminis sp. nov., Geothrix oryzae sp. nov., Geothrix edaphica sp. nov., Geothrix rubra sp. nov., and Geothrix limicola sp. nov., six novel members of Acidobacteriota isolated from soils.</title>
        <authorList>
            <person name="Weisberg A.J."/>
            <person name="Pearce E."/>
            <person name="Kramer C.G."/>
            <person name="Chang J.H."/>
            <person name="Clarke C.R."/>
        </authorList>
    </citation>
    <scope>NUCLEOTIDE SEQUENCE [LARGE SCALE GENOMIC DNA]</scope>
    <source>
        <strain evidence="3 4">ID09-01A</strain>
    </source>
</reference>